<proteinExistence type="predicted"/>
<dbReference type="InterPro" id="IPR038573">
    <property type="entry name" value="BrnT_sf"/>
</dbReference>
<dbReference type="InterPro" id="IPR007460">
    <property type="entry name" value="BrnT_toxin"/>
</dbReference>
<gene>
    <name evidence="1" type="ORF">PITCH_A1100043</name>
</gene>
<evidence type="ECO:0008006" key="2">
    <source>
        <dbReference type="Google" id="ProtNLM"/>
    </source>
</evidence>
<dbReference type="Gene3D" id="3.10.450.530">
    <property type="entry name" value="Ribonuclease toxin, BrnT, of type II toxin-antitoxin system"/>
    <property type="match status" value="1"/>
</dbReference>
<reference evidence="1" key="1">
    <citation type="submission" date="2018-01" db="EMBL/GenBank/DDBJ databases">
        <authorList>
            <person name="Regsiter A."/>
            <person name="William W."/>
        </authorList>
    </citation>
    <scope>NUCLEOTIDE SEQUENCE</scope>
    <source>
        <strain evidence="1">TRIP AH-1</strain>
    </source>
</reference>
<organism evidence="1">
    <name type="scientific">uncultured Desulfobacterium sp</name>
    <dbReference type="NCBI Taxonomy" id="201089"/>
    <lineage>
        <taxon>Bacteria</taxon>
        <taxon>Pseudomonadati</taxon>
        <taxon>Thermodesulfobacteriota</taxon>
        <taxon>Desulfobacteria</taxon>
        <taxon>Desulfobacterales</taxon>
        <taxon>Desulfobacteriaceae</taxon>
        <taxon>Desulfobacterium</taxon>
        <taxon>environmental samples</taxon>
    </lineage>
</organism>
<sequence>MEERSDFEWDSAKDKLNQRKHGVSFAIAHLAFLDSNRVILEDLEHGGYAKRYYCIGRVSDGIITVRFTYRNNKIRIIGALYWRKGKKIYEEENKIH</sequence>
<dbReference type="Pfam" id="PF04365">
    <property type="entry name" value="BrnT_toxin"/>
    <property type="match status" value="1"/>
</dbReference>
<protein>
    <recommendedName>
        <fullName evidence="2">BrnT family toxin</fullName>
    </recommendedName>
</protein>
<dbReference type="AlphaFoldDB" id="A0A445MR32"/>
<accession>A0A445MR32</accession>
<evidence type="ECO:0000313" key="1">
    <source>
        <dbReference type="EMBL" id="SPD71944.1"/>
    </source>
</evidence>
<dbReference type="EMBL" id="OJIN01000014">
    <property type="protein sequence ID" value="SPD71944.1"/>
    <property type="molecule type" value="Genomic_DNA"/>
</dbReference>
<name>A0A445MR32_9BACT</name>